<feature type="compositionally biased region" description="Basic and acidic residues" evidence="2">
    <location>
        <begin position="86"/>
        <end position="96"/>
    </location>
</feature>
<dbReference type="Ensembl" id="ENSPSMT00000008096.1">
    <property type="protein sequence ID" value="ENSPSMP00000006864.1"/>
    <property type="gene ID" value="ENSPSMG00000005138.1"/>
</dbReference>
<feature type="compositionally biased region" description="Low complexity" evidence="2">
    <location>
        <begin position="40"/>
        <end position="52"/>
    </location>
</feature>
<dbReference type="GeneTree" id="ENSGT00390000001542"/>
<name>A0A8C8YX72_PROSS</name>
<reference evidence="3" key="2">
    <citation type="submission" date="2025-09" db="UniProtKB">
        <authorList>
            <consortium name="Ensembl"/>
        </authorList>
    </citation>
    <scope>IDENTIFICATION</scope>
</reference>
<evidence type="ECO:0000256" key="2">
    <source>
        <dbReference type="SAM" id="MobiDB-lite"/>
    </source>
</evidence>
<organism evidence="3 4">
    <name type="scientific">Prolemur simus</name>
    <name type="common">Greater bamboo lemur</name>
    <name type="synonym">Hapalemur simus</name>
    <dbReference type="NCBI Taxonomy" id="1328070"/>
    <lineage>
        <taxon>Eukaryota</taxon>
        <taxon>Metazoa</taxon>
        <taxon>Chordata</taxon>
        <taxon>Craniata</taxon>
        <taxon>Vertebrata</taxon>
        <taxon>Euteleostomi</taxon>
        <taxon>Mammalia</taxon>
        <taxon>Eutheria</taxon>
        <taxon>Euarchontoglires</taxon>
        <taxon>Primates</taxon>
        <taxon>Strepsirrhini</taxon>
        <taxon>Lemuriformes</taxon>
        <taxon>Lemuridae</taxon>
        <taxon>Prolemur</taxon>
    </lineage>
</organism>
<dbReference type="InterPro" id="IPR031439">
    <property type="entry name" value="PRR20"/>
</dbReference>
<dbReference type="Pfam" id="PF15708">
    <property type="entry name" value="PRR20"/>
    <property type="match status" value="1"/>
</dbReference>
<evidence type="ECO:0000313" key="4">
    <source>
        <dbReference type="Proteomes" id="UP000694414"/>
    </source>
</evidence>
<sequence>PGDPAASAPLRAFPPSRFPGFPPSRPEPGCSAADREDPVPSDVPSEPSDVPSKPCRPARPIAYVRPMRRETPACRRVTGVRSRRGRSQEVEAEPVRRRGGGRRRERAPHEGPVPVAPMVEPDLHVQHGHPAEPGHRHVEADARQPPASVHLRGAGIIARVGVQPGPGAPLAWPEVHVQELRQAHVYGAVPWQPTAATICPCISFTPVAGSAVSILQTLFGAYVPRVPVFFTHITH</sequence>
<dbReference type="Proteomes" id="UP000694414">
    <property type="component" value="Unplaced"/>
</dbReference>
<dbReference type="PANTHER" id="PTHR38819:SF1">
    <property type="entry name" value="PROLINE-RICH PROTEIN 20G"/>
    <property type="match status" value="1"/>
</dbReference>
<feature type="compositionally biased region" description="Basic residues" evidence="2">
    <location>
        <begin position="97"/>
        <end position="106"/>
    </location>
</feature>
<reference evidence="3" key="1">
    <citation type="submission" date="2025-08" db="UniProtKB">
        <authorList>
            <consortium name="Ensembl"/>
        </authorList>
    </citation>
    <scope>IDENTIFICATION</scope>
</reference>
<proteinExistence type="inferred from homology"/>
<evidence type="ECO:0000256" key="1">
    <source>
        <dbReference type="ARBA" id="ARBA00005946"/>
    </source>
</evidence>
<protein>
    <submittedName>
        <fullName evidence="3">Uncharacterized protein</fullName>
    </submittedName>
</protein>
<comment type="similarity">
    <text evidence="1">Belongs to the PRR20 family.</text>
</comment>
<feature type="compositionally biased region" description="Basic and acidic residues" evidence="2">
    <location>
        <begin position="124"/>
        <end position="142"/>
    </location>
</feature>
<keyword evidence="4" id="KW-1185">Reference proteome</keyword>
<dbReference type="AlphaFoldDB" id="A0A8C8YX72"/>
<feature type="compositionally biased region" description="Pro residues" evidence="2">
    <location>
        <begin position="16"/>
        <end position="26"/>
    </location>
</feature>
<dbReference type="PANTHER" id="PTHR38819">
    <property type="entry name" value="PROLINE-RICH PROTEIN 20A-RELATED"/>
    <property type="match status" value="1"/>
</dbReference>
<accession>A0A8C8YX72</accession>
<evidence type="ECO:0000313" key="3">
    <source>
        <dbReference type="Ensembl" id="ENSPSMP00000006864.1"/>
    </source>
</evidence>
<feature type="region of interest" description="Disordered" evidence="2">
    <location>
        <begin position="124"/>
        <end position="143"/>
    </location>
</feature>
<feature type="region of interest" description="Disordered" evidence="2">
    <location>
        <begin position="1"/>
        <end position="117"/>
    </location>
</feature>